<dbReference type="SUPFAM" id="SSF53300">
    <property type="entry name" value="vWA-like"/>
    <property type="match status" value="1"/>
</dbReference>
<dbReference type="SMART" id="SM00327">
    <property type="entry name" value="VWA"/>
    <property type="match status" value="1"/>
</dbReference>
<dbReference type="RefSeq" id="WP_111064279.1">
    <property type="nucleotide sequence ID" value="NZ_JBHUCU010000001.1"/>
</dbReference>
<comment type="caution">
    <text evidence="3">The sequence shown here is derived from an EMBL/GenBank/DDBJ whole genome shotgun (WGS) entry which is preliminary data.</text>
</comment>
<evidence type="ECO:0000313" key="3">
    <source>
        <dbReference type="EMBL" id="PZE16070.1"/>
    </source>
</evidence>
<evidence type="ECO:0000259" key="2">
    <source>
        <dbReference type="PROSITE" id="PS50234"/>
    </source>
</evidence>
<dbReference type="InterPro" id="IPR036465">
    <property type="entry name" value="vWFA_dom_sf"/>
</dbReference>
<dbReference type="PROSITE" id="PS50234">
    <property type="entry name" value="VWFA"/>
    <property type="match status" value="1"/>
</dbReference>
<evidence type="ECO:0000313" key="4">
    <source>
        <dbReference type="Proteomes" id="UP000249248"/>
    </source>
</evidence>
<evidence type="ECO:0000256" key="1">
    <source>
        <dbReference type="SAM" id="SignalP"/>
    </source>
</evidence>
<dbReference type="Proteomes" id="UP000249248">
    <property type="component" value="Unassembled WGS sequence"/>
</dbReference>
<name>A0A2W1MY09_9FLAO</name>
<dbReference type="InterPro" id="IPR002035">
    <property type="entry name" value="VWF_A"/>
</dbReference>
<dbReference type="OrthoDB" id="5348860at2"/>
<protein>
    <recommendedName>
        <fullName evidence="2">VWFA domain-containing protein</fullName>
    </recommendedName>
</protein>
<feature type="domain" description="VWFA" evidence="2">
    <location>
        <begin position="25"/>
        <end position="209"/>
    </location>
</feature>
<dbReference type="Gene3D" id="3.40.50.410">
    <property type="entry name" value="von Willebrand factor, type A domain"/>
    <property type="match status" value="1"/>
</dbReference>
<dbReference type="EMBL" id="QKSB01000012">
    <property type="protein sequence ID" value="PZE16070.1"/>
    <property type="molecule type" value="Genomic_DNA"/>
</dbReference>
<dbReference type="AlphaFoldDB" id="A0A2W1MY09"/>
<feature type="chain" id="PRO_5016130354" description="VWFA domain-containing protein" evidence="1">
    <location>
        <begin position="18"/>
        <end position="453"/>
    </location>
</feature>
<sequence length="453" mass="50922">MKRILIIFCCVFLTVHAASSQEITRMLFIFDASNSMNGTWEGSTKIERAREILKQTITDLKDIPDLELALRVYGHQSPIKPDYQDCNDTKLEIPFAANNHDAIINFIENVEPKGTTPIAKSLEAAAGDFPDQTTRNVIVLITDGLEACDGFPCEVAKTLKDKGVDVTPFVVGLGIDLTYLNDFNCIGRFYEASTLKSFEKVMKSVISDVINNTTVQIDLNDISANATETNTTVLFYEAGTKKLKYTFMHTLNYQMNPDTITIIDPELKYDVVAHTLPKVTLKNVSILKGRHNHIDLNTPQGLLKVRINGKSTKSNAEVIVRHTKSPNTLNVQKINESQKYLVGTYDLEILTLPRILKKNVNITQSNYKYIDIPGAGRLWIQSYKPIVGQIFLRLESGELEWVCDLPAEENQGSFHLQPGEYQIVYRLKSATSTDYTLYKNFQIIAGDNISLKL</sequence>
<feature type="signal peptide" evidence="1">
    <location>
        <begin position="1"/>
        <end position="17"/>
    </location>
</feature>
<organism evidence="3 4">
    <name type="scientific">Putridiphycobacter roseus</name>
    <dbReference type="NCBI Taxonomy" id="2219161"/>
    <lineage>
        <taxon>Bacteria</taxon>
        <taxon>Pseudomonadati</taxon>
        <taxon>Bacteroidota</taxon>
        <taxon>Flavobacteriia</taxon>
        <taxon>Flavobacteriales</taxon>
        <taxon>Crocinitomicaceae</taxon>
        <taxon>Putridiphycobacter</taxon>
    </lineage>
</organism>
<keyword evidence="4" id="KW-1185">Reference proteome</keyword>
<reference evidence="3 4" key="1">
    <citation type="submission" date="2018-06" db="EMBL/GenBank/DDBJ databases">
        <title>The draft genome sequence of Crocinitomix sp. SM1701.</title>
        <authorList>
            <person name="Zhang X."/>
        </authorList>
    </citation>
    <scope>NUCLEOTIDE SEQUENCE [LARGE SCALE GENOMIC DNA]</scope>
    <source>
        <strain evidence="3 4">SM1701</strain>
    </source>
</reference>
<gene>
    <name evidence="3" type="ORF">DNU06_14825</name>
</gene>
<proteinExistence type="predicted"/>
<dbReference type="Pfam" id="PF00092">
    <property type="entry name" value="VWA"/>
    <property type="match status" value="1"/>
</dbReference>
<keyword evidence="1" id="KW-0732">Signal</keyword>
<accession>A0A2W1MY09</accession>